<evidence type="ECO:0000313" key="1">
    <source>
        <dbReference type="EMBL" id="SMG52204.1"/>
    </source>
</evidence>
<name>A0A1X7LFB2_9BACL</name>
<dbReference type="Proteomes" id="UP000193834">
    <property type="component" value="Unassembled WGS sequence"/>
</dbReference>
<sequence>MNNNNYNHNSGIPESSEGKSLQELWELLLGKEGLEERKAKYEARKLKPDYREDAMNILECPMCGCDDVPNVDIDFDLNMNNDKIKSIKVRGAKCSGCGETFYDSKTTNLILKISKLVDDK</sequence>
<keyword evidence="2" id="KW-1185">Reference proteome</keyword>
<evidence type="ECO:0000313" key="2">
    <source>
        <dbReference type="Proteomes" id="UP000193834"/>
    </source>
</evidence>
<organism evidence="1 2">
    <name type="scientific">Paenibacillus aquistagni</name>
    <dbReference type="NCBI Taxonomy" id="1852522"/>
    <lineage>
        <taxon>Bacteria</taxon>
        <taxon>Bacillati</taxon>
        <taxon>Bacillota</taxon>
        <taxon>Bacilli</taxon>
        <taxon>Bacillales</taxon>
        <taxon>Paenibacillaceae</taxon>
        <taxon>Paenibacillus</taxon>
    </lineage>
</organism>
<gene>
    <name evidence="1" type="ORF">SAMN06295960_3363</name>
</gene>
<evidence type="ECO:0008006" key="3">
    <source>
        <dbReference type="Google" id="ProtNLM"/>
    </source>
</evidence>
<dbReference type="RefSeq" id="WP_085495977.1">
    <property type="nucleotide sequence ID" value="NZ_FXAZ01000004.1"/>
</dbReference>
<protein>
    <recommendedName>
        <fullName evidence="3">YgiT-type zinc finger domain-containing protein</fullName>
    </recommendedName>
</protein>
<dbReference type="Gene3D" id="3.10.20.860">
    <property type="match status" value="1"/>
</dbReference>
<dbReference type="EMBL" id="FXAZ01000004">
    <property type="protein sequence ID" value="SMG52204.1"/>
    <property type="molecule type" value="Genomic_DNA"/>
</dbReference>
<reference evidence="1 2" key="1">
    <citation type="submission" date="2017-04" db="EMBL/GenBank/DDBJ databases">
        <authorList>
            <person name="Afonso C.L."/>
            <person name="Miller P.J."/>
            <person name="Scott M.A."/>
            <person name="Spackman E."/>
            <person name="Goraichik I."/>
            <person name="Dimitrov K.M."/>
            <person name="Suarez D.L."/>
            <person name="Swayne D.E."/>
        </authorList>
    </citation>
    <scope>NUCLEOTIDE SEQUENCE [LARGE SCALE GENOMIC DNA]</scope>
    <source>
        <strain evidence="1 2">11</strain>
    </source>
</reference>
<proteinExistence type="predicted"/>
<dbReference type="OrthoDB" id="2633179at2"/>
<accession>A0A1X7LFB2</accession>
<dbReference type="AlphaFoldDB" id="A0A1X7LFB2"/>